<evidence type="ECO:0000313" key="2">
    <source>
        <dbReference type="Proteomes" id="UP000834106"/>
    </source>
</evidence>
<accession>A0AAD2DY54</accession>
<organism evidence="1 2">
    <name type="scientific">Fraxinus pennsylvanica</name>
    <dbReference type="NCBI Taxonomy" id="56036"/>
    <lineage>
        <taxon>Eukaryota</taxon>
        <taxon>Viridiplantae</taxon>
        <taxon>Streptophyta</taxon>
        <taxon>Embryophyta</taxon>
        <taxon>Tracheophyta</taxon>
        <taxon>Spermatophyta</taxon>
        <taxon>Magnoliopsida</taxon>
        <taxon>eudicotyledons</taxon>
        <taxon>Gunneridae</taxon>
        <taxon>Pentapetalae</taxon>
        <taxon>asterids</taxon>
        <taxon>lamiids</taxon>
        <taxon>Lamiales</taxon>
        <taxon>Oleaceae</taxon>
        <taxon>Oleeae</taxon>
        <taxon>Fraxinus</taxon>
    </lineage>
</organism>
<gene>
    <name evidence="1" type="ORF">FPE_LOCUS15501</name>
</gene>
<dbReference type="Proteomes" id="UP000834106">
    <property type="component" value="Chromosome 9"/>
</dbReference>
<reference evidence="1" key="1">
    <citation type="submission" date="2023-05" db="EMBL/GenBank/DDBJ databases">
        <authorList>
            <person name="Huff M."/>
        </authorList>
    </citation>
    <scope>NUCLEOTIDE SEQUENCE</scope>
</reference>
<protein>
    <submittedName>
        <fullName evidence="1">Uncharacterized protein</fullName>
    </submittedName>
</protein>
<keyword evidence="2" id="KW-1185">Reference proteome</keyword>
<dbReference type="EMBL" id="OU503044">
    <property type="protein sequence ID" value="CAI9768071.1"/>
    <property type="molecule type" value="Genomic_DNA"/>
</dbReference>
<name>A0AAD2DY54_9LAMI</name>
<proteinExistence type="predicted"/>
<sequence length="120" mass="13048">MPTACSSSLSVAASSLALRLIFEAGGPVFFSEIAEVVGSHLGIFLEVDTNLSGSCWGSHMRIRAKLNVSKPLVATMDLQLGSMGGTVEVEFKYKRLPEYCTWCGHLDLDLSTAIWMSLQY</sequence>
<dbReference type="AlphaFoldDB" id="A0AAD2DY54"/>
<evidence type="ECO:0000313" key="1">
    <source>
        <dbReference type="EMBL" id="CAI9768071.1"/>
    </source>
</evidence>